<evidence type="ECO:0000259" key="11">
    <source>
        <dbReference type="Pfam" id="PF00133"/>
    </source>
</evidence>
<dbReference type="CDD" id="cd00812">
    <property type="entry name" value="LeuRS_core"/>
    <property type="match status" value="1"/>
</dbReference>
<dbReference type="KEGG" id="anf:AQPE_1480"/>
<feature type="domain" description="Aminoacyl-tRNA synthetase class Ia" evidence="11">
    <location>
        <begin position="11"/>
        <end position="144"/>
    </location>
</feature>
<evidence type="ECO:0000256" key="7">
    <source>
        <dbReference type="ARBA" id="ARBA00023146"/>
    </source>
</evidence>
<dbReference type="FunFam" id="3.40.50.620:FF:000056">
    <property type="entry name" value="Leucine--tRNA ligase"/>
    <property type="match status" value="1"/>
</dbReference>
<dbReference type="SUPFAM" id="SSF50677">
    <property type="entry name" value="ValRS/IleRS/LeuRS editing domain"/>
    <property type="match status" value="1"/>
</dbReference>
<dbReference type="GO" id="GO:0002161">
    <property type="term" value="F:aminoacyl-tRNA deacylase activity"/>
    <property type="evidence" value="ECO:0007669"/>
    <property type="project" value="InterPro"/>
</dbReference>
<dbReference type="InterPro" id="IPR002302">
    <property type="entry name" value="Leu-tRNA-ligase"/>
</dbReference>
<keyword evidence="15" id="KW-1185">Reference proteome</keyword>
<dbReference type="FunFam" id="3.40.50.620:FF:000060">
    <property type="entry name" value="Leucine--tRNA ligase"/>
    <property type="match status" value="1"/>
</dbReference>
<feature type="domain" description="Methionyl/Valyl/Leucyl/Isoleucyl-tRNA synthetase anticodon-binding" evidence="12">
    <location>
        <begin position="730"/>
        <end position="845"/>
    </location>
</feature>
<dbReference type="GO" id="GO:0006429">
    <property type="term" value="P:leucyl-tRNA aminoacylation"/>
    <property type="evidence" value="ECO:0007669"/>
    <property type="project" value="UniProtKB-UniRule"/>
</dbReference>
<evidence type="ECO:0000256" key="10">
    <source>
        <dbReference type="RuleBase" id="RU363035"/>
    </source>
</evidence>
<comment type="subcellular location">
    <subcellularLocation>
        <location evidence="9">Cytoplasm</location>
    </subcellularLocation>
</comment>
<feature type="binding site" evidence="9">
    <location>
        <position position="663"/>
    </location>
    <ligand>
        <name>ATP</name>
        <dbReference type="ChEBI" id="CHEBI:30616"/>
    </ligand>
</feature>
<dbReference type="InterPro" id="IPR025709">
    <property type="entry name" value="Leu_tRNA-synth_edit"/>
</dbReference>
<dbReference type="PANTHER" id="PTHR43740:SF2">
    <property type="entry name" value="LEUCINE--TRNA LIGASE, MITOCHONDRIAL"/>
    <property type="match status" value="1"/>
</dbReference>
<dbReference type="CDD" id="cd07958">
    <property type="entry name" value="Anticodon_Ia_Leu_BEm"/>
    <property type="match status" value="1"/>
</dbReference>
<evidence type="ECO:0000256" key="3">
    <source>
        <dbReference type="ARBA" id="ARBA00022598"/>
    </source>
</evidence>
<comment type="similarity">
    <text evidence="1 9 10">Belongs to the class-I aminoacyl-tRNA synthetase family.</text>
</comment>
<dbReference type="Pfam" id="PF08264">
    <property type="entry name" value="Anticodon_1"/>
    <property type="match status" value="1"/>
</dbReference>
<dbReference type="Gene3D" id="3.40.50.620">
    <property type="entry name" value="HUPs"/>
    <property type="match status" value="3"/>
</dbReference>
<proteinExistence type="inferred from homology"/>
<dbReference type="HAMAP" id="MF_00049_B">
    <property type="entry name" value="Leu_tRNA_synth_B"/>
    <property type="match status" value="1"/>
</dbReference>
<feature type="domain" description="Leucyl-tRNA synthetase editing" evidence="13">
    <location>
        <begin position="256"/>
        <end position="451"/>
    </location>
</feature>
<dbReference type="EMBL" id="AP018694">
    <property type="protein sequence ID" value="BBE17331.1"/>
    <property type="molecule type" value="Genomic_DNA"/>
</dbReference>
<dbReference type="FunFam" id="1.10.730.10:FF:000011">
    <property type="entry name" value="Leucine--tRNA ligase chloroplastic/mitochondrial"/>
    <property type="match status" value="1"/>
</dbReference>
<keyword evidence="5 9" id="KW-0067">ATP-binding</keyword>
<evidence type="ECO:0000256" key="5">
    <source>
        <dbReference type="ARBA" id="ARBA00022840"/>
    </source>
</evidence>
<evidence type="ECO:0000313" key="14">
    <source>
        <dbReference type="EMBL" id="BBE17331.1"/>
    </source>
</evidence>
<evidence type="ECO:0000256" key="9">
    <source>
        <dbReference type="HAMAP-Rule" id="MF_00049"/>
    </source>
</evidence>
<dbReference type="GO" id="GO:0005524">
    <property type="term" value="F:ATP binding"/>
    <property type="evidence" value="ECO:0007669"/>
    <property type="project" value="UniProtKB-UniRule"/>
</dbReference>
<dbReference type="Pfam" id="PF00133">
    <property type="entry name" value="tRNA-synt_1"/>
    <property type="match status" value="3"/>
</dbReference>
<dbReference type="InterPro" id="IPR009080">
    <property type="entry name" value="tRNAsynth_Ia_anticodon-bd"/>
</dbReference>
<dbReference type="NCBIfam" id="TIGR00396">
    <property type="entry name" value="leuS_bact"/>
    <property type="match status" value="1"/>
</dbReference>
<dbReference type="GO" id="GO:0005829">
    <property type="term" value="C:cytosol"/>
    <property type="evidence" value="ECO:0007669"/>
    <property type="project" value="TreeGrafter"/>
</dbReference>
<feature type="domain" description="Aminoacyl-tRNA synthetase class Ia" evidence="11">
    <location>
        <begin position="465"/>
        <end position="622"/>
    </location>
</feature>
<keyword evidence="3 9" id="KW-0436">Ligase</keyword>
<feature type="short sequence motif" description="'KMSKS' region" evidence="9">
    <location>
        <begin position="660"/>
        <end position="664"/>
    </location>
</feature>
<dbReference type="Gene3D" id="3.90.740.10">
    <property type="entry name" value="Valyl/Leucyl/Isoleucyl-tRNA synthetase, editing domain"/>
    <property type="match status" value="1"/>
</dbReference>
<dbReference type="SUPFAM" id="SSF52374">
    <property type="entry name" value="Nucleotidylyl transferase"/>
    <property type="match status" value="1"/>
</dbReference>
<comment type="caution">
    <text evidence="9">Lacks conserved residue(s) required for the propagation of feature annotation.</text>
</comment>
<sequence>MEYNFSEIEPKWQQYWEEHQTFKTNNDFSKPKYYVLDMFPYPSGAGLHVGHPEGYTATDIICRYKRMKGFNVLHPMGWDAFGLPAEQYAIQTGTHPAVTTNKNCDNFRRQIKSLGLSYDWDREINTTDPKYFRWTQWIFTKLYNCWFDPEAGKGRPISELPIPADIQAQGQAAINKYIGEKRLAYYDNAQVWWCQSCKTVCANEEVLTDGSHEKCGHQVTRKNLKQWLLRIPHYAERLLEGLDDLDWPEGVKDMQKNWIGKSTGAEVDFAIEGLDEKLRVYTTRPDTLFGATYMVVSPEHPILEKLVTPENQEQFKQYIQAASLKSDLDRTELAKEKTGVFTGRNAINPITGQPIPIWVADYVLMGYGTGAIMAVPAHDTRDFEFAQKFNIPVICILDPKSADEETRAKVLAGEACWTEDGAYINSANPSIGLDLNGLNKKQGIEKVVAWLGEKGIGKATINFRLRDWLFSRQRYWGEPFPVIHWEDGEVTLVEDNLPVELPAMEKYEPGEGGESPLANATDWLYVTDKNGRKGRRETNTMPQWAGSCWYYLRYIDPKNDESIFDKKLENYWMPVDLYVGGAEHAVLHLLYSRFWHKVLFDLGIVSTSEPFQKLFNQGMILAFAYQTATGAKVASDLVEEKDGKYFHTETGEELSQIVAKMSKSLKNVVNPDDVVAKFGADSLRLYEMFMGPLDDTKPWAENGVKGVFGFLNRAARFFGTPENIVDEADDKETLKLLHQTISKVAFDIENMKFNTGISALMIFNNLVMKKGKVSRQTAEAFAKILSPYAPHLAEELWQMYGNTETLAYAPWPEVDQAMLTEDVFEYPISFNGKVRFKLEFAVGTPNAEIEDAVLAHETSIKWLEGKMPKKIIVVPNKIVNVVI</sequence>
<dbReference type="InterPro" id="IPR013155">
    <property type="entry name" value="M/V/L/I-tRNA-synth_anticd-bd"/>
</dbReference>
<evidence type="ECO:0000259" key="12">
    <source>
        <dbReference type="Pfam" id="PF08264"/>
    </source>
</evidence>
<dbReference type="EC" id="6.1.1.4" evidence="9"/>
<dbReference type="PANTHER" id="PTHR43740">
    <property type="entry name" value="LEUCYL-TRNA SYNTHETASE"/>
    <property type="match status" value="1"/>
</dbReference>
<gene>
    <name evidence="9" type="primary">leuS</name>
    <name evidence="14" type="ORF">AQPE_1480</name>
</gene>
<accession>A0A5K7S6Y2</accession>
<keyword evidence="6 9" id="KW-0648">Protein biosynthesis</keyword>
<dbReference type="RefSeq" id="WP_318350340.1">
    <property type="nucleotide sequence ID" value="NZ_AP018694.1"/>
</dbReference>
<dbReference type="AlphaFoldDB" id="A0A5K7S6Y2"/>
<evidence type="ECO:0000256" key="1">
    <source>
        <dbReference type="ARBA" id="ARBA00005594"/>
    </source>
</evidence>
<dbReference type="InterPro" id="IPR002300">
    <property type="entry name" value="aa-tRNA-synth_Ia"/>
</dbReference>
<evidence type="ECO:0000259" key="13">
    <source>
        <dbReference type="Pfam" id="PF13603"/>
    </source>
</evidence>
<evidence type="ECO:0000256" key="8">
    <source>
        <dbReference type="ARBA" id="ARBA00047469"/>
    </source>
</evidence>
<feature type="domain" description="Aminoacyl-tRNA synthetase class Ia" evidence="11">
    <location>
        <begin position="660"/>
        <end position="686"/>
    </location>
</feature>
<dbReference type="Gene3D" id="1.10.730.10">
    <property type="entry name" value="Isoleucyl-tRNA Synthetase, Domain 1"/>
    <property type="match status" value="2"/>
</dbReference>
<dbReference type="InterPro" id="IPR014729">
    <property type="entry name" value="Rossmann-like_a/b/a_fold"/>
</dbReference>
<evidence type="ECO:0000256" key="4">
    <source>
        <dbReference type="ARBA" id="ARBA00022741"/>
    </source>
</evidence>
<name>A0A5K7S6Y2_9BACT</name>
<dbReference type="Proteomes" id="UP001193389">
    <property type="component" value="Chromosome"/>
</dbReference>
<comment type="catalytic activity">
    <reaction evidence="8 9">
        <text>tRNA(Leu) + L-leucine + ATP = L-leucyl-tRNA(Leu) + AMP + diphosphate</text>
        <dbReference type="Rhea" id="RHEA:11688"/>
        <dbReference type="Rhea" id="RHEA-COMP:9613"/>
        <dbReference type="Rhea" id="RHEA-COMP:9622"/>
        <dbReference type="ChEBI" id="CHEBI:30616"/>
        <dbReference type="ChEBI" id="CHEBI:33019"/>
        <dbReference type="ChEBI" id="CHEBI:57427"/>
        <dbReference type="ChEBI" id="CHEBI:78442"/>
        <dbReference type="ChEBI" id="CHEBI:78494"/>
        <dbReference type="ChEBI" id="CHEBI:456215"/>
        <dbReference type="EC" id="6.1.1.4"/>
    </reaction>
</comment>
<keyword evidence="7 9" id="KW-0030">Aminoacyl-tRNA synthetase</keyword>
<dbReference type="InterPro" id="IPR009008">
    <property type="entry name" value="Val/Leu/Ile-tRNA-synth_edit"/>
</dbReference>
<dbReference type="GO" id="GO:0004823">
    <property type="term" value="F:leucine-tRNA ligase activity"/>
    <property type="evidence" value="ECO:0007669"/>
    <property type="project" value="UniProtKB-UniRule"/>
</dbReference>
<dbReference type="PRINTS" id="PR00985">
    <property type="entry name" value="TRNASYNTHLEU"/>
</dbReference>
<protein>
    <recommendedName>
        <fullName evidence="9">Leucine--tRNA ligase</fullName>
        <ecNumber evidence="9">6.1.1.4</ecNumber>
    </recommendedName>
    <alternativeName>
        <fullName evidence="9">Leucyl-tRNA synthetase</fullName>
        <shortName evidence="9">LeuRS</shortName>
    </alternativeName>
</protein>
<keyword evidence="4 9" id="KW-0547">Nucleotide-binding</keyword>
<dbReference type="PROSITE" id="PS00178">
    <property type="entry name" value="AA_TRNA_LIGASE_I"/>
    <property type="match status" value="1"/>
</dbReference>
<dbReference type="Pfam" id="PF13603">
    <property type="entry name" value="tRNA-synt_1_2"/>
    <property type="match status" value="1"/>
</dbReference>
<evidence type="ECO:0000256" key="2">
    <source>
        <dbReference type="ARBA" id="ARBA00022490"/>
    </source>
</evidence>
<evidence type="ECO:0000256" key="6">
    <source>
        <dbReference type="ARBA" id="ARBA00022917"/>
    </source>
</evidence>
<evidence type="ECO:0000313" key="15">
    <source>
        <dbReference type="Proteomes" id="UP001193389"/>
    </source>
</evidence>
<keyword evidence="2 9" id="KW-0963">Cytoplasm</keyword>
<reference evidence="14" key="1">
    <citation type="journal article" date="2020" name="Int. J. Syst. Evol. Microbiol.">
        <title>Aquipluma nitroreducens gen. nov. sp. nov., a novel facultatively anaerobic bacterium isolated from a freshwater lake.</title>
        <authorList>
            <person name="Watanabe M."/>
            <person name="Kojima H."/>
            <person name="Fukui M."/>
        </authorList>
    </citation>
    <scope>NUCLEOTIDE SEQUENCE</scope>
    <source>
        <strain evidence="14">MeG22</strain>
    </source>
</reference>
<dbReference type="InterPro" id="IPR001412">
    <property type="entry name" value="aa-tRNA-synth_I_CS"/>
</dbReference>
<dbReference type="FunFam" id="1.10.730.10:FF:000012">
    <property type="entry name" value="Leucine--tRNA ligase"/>
    <property type="match status" value="1"/>
</dbReference>
<organism evidence="14 15">
    <name type="scientific">Aquipluma nitroreducens</name>
    <dbReference type="NCBI Taxonomy" id="2010828"/>
    <lineage>
        <taxon>Bacteria</taxon>
        <taxon>Pseudomonadati</taxon>
        <taxon>Bacteroidota</taxon>
        <taxon>Bacteroidia</taxon>
        <taxon>Marinilabiliales</taxon>
        <taxon>Prolixibacteraceae</taxon>
        <taxon>Aquipluma</taxon>
    </lineage>
</organism>
<dbReference type="SUPFAM" id="SSF47323">
    <property type="entry name" value="Anticodon-binding domain of a subclass of class I aminoacyl-tRNA synthetases"/>
    <property type="match status" value="1"/>
</dbReference>